<dbReference type="Proteomes" id="UP000593892">
    <property type="component" value="Chromosome"/>
</dbReference>
<keyword evidence="1" id="KW-0472">Membrane</keyword>
<feature type="transmembrane region" description="Helical" evidence="1">
    <location>
        <begin position="85"/>
        <end position="104"/>
    </location>
</feature>
<sequence>MISQEAQMLAKGFLIFAAIVGVPAAIGSCYFGFTTYRMAHAGPKPPPTPPSGKGGPIITGLEMMDYAAGKAGRVFDAAAFGISKGLLVGSVCGLLFAAGLYFTSQGLYAGQMWSRIAGGGLLAIVFLFSLLVVLSRVGGLISILALGTMGLGGYGLWVVTRRFA</sequence>
<protein>
    <submittedName>
        <fullName evidence="2">Uncharacterized protein</fullName>
    </submittedName>
</protein>
<proteinExistence type="predicted"/>
<accession>A0A7S7NQQ5</accession>
<evidence type="ECO:0000256" key="1">
    <source>
        <dbReference type="SAM" id="Phobius"/>
    </source>
</evidence>
<feature type="transmembrane region" description="Helical" evidence="1">
    <location>
        <begin position="140"/>
        <end position="159"/>
    </location>
</feature>
<dbReference type="EMBL" id="CP063849">
    <property type="protein sequence ID" value="QOY88052.1"/>
    <property type="molecule type" value="Genomic_DNA"/>
</dbReference>
<reference evidence="2 3" key="1">
    <citation type="submission" date="2020-10" db="EMBL/GenBank/DDBJ databases">
        <title>Complete genome sequence of Paludibaculum fermentans P105T, a facultatively anaerobic acidobacterium capable of dissimilatory Fe(III) reduction.</title>
        <authorList>
            <person name="Dedysh S.N."/>
            <person name="Beletsky A.V."/>
            <person name="Kulichevskaya I.S."/>
            <person name="Mardanov A.V."/>
            <person name="Ravin N.V."/>
        </authorList>
    </citation>
    <scope>NUCLEOTIDE SEQUENCE [LARGE SCALE GENOMIC DNA]</scope>
    <source>
        <strain evidence="2 3">P105</strain>
    </source>
</reference>
<dbReference type="KEGG" id="pfer:IRI77_35845"/>
<keyword evidence="1" id="KW-0812">Transmembrane</keyword>
<evidence type="ECO:0000313" key="3">
    <source>
        <dbReference type="Proteomes" id="UP000593892"/>
    </source>
</evidence>
<dbReference type="AlphaFoldDB" id="A0A7S7NQQ5"/>
<organism evidence="2 3">
    <name type="scientific">Paludibaculum fermentans</name>
    <dbReference type="NCBI Taxonomy" id="1473598"/>
    <lineage>
        <taxon>Bacteria</taxon>
        <taxon>Pseudomonadati</taxon>
        <taxon>Acidobacteriota</taxon>
        <taxon>Terriglobia</taxon>
        <taxon>Bryobacterales</taxon>
        <taxon>Bryobacteraceae</taxon>
        <taxon>Paludibaculum</taxon>
    </lineage>
</organism>
<evidence type="ECO:0000313" key="2">
    <source>
        <dbReference type="EMBL" id="QOY88052.1"/>
    </source>
</evidence>
<keyword evidence="1" id="KW-1133">Transmembrane helix</keyword>
<feature type="transmembrane region" description="Helical" evidence="1">
    <location>
        <begin position="116"/>
        <end position="134"/>
    </location>
</feature>
<gene>
    <name evidence="2" type="ORF">IRI77_35845</name>
</gene>
<dbReference type="RefSeq" id="WP_194449715.1">
    <property type="nucleotide sequence ID" value="NZ_CP063849.1"/>
</dbReference>
<name>A0A7S7NQQ5_PALFE</name>
<feature type="transmembrane region" description="Helical" evidence="1">
    <location>
        <begin position="12"/>
        <end position="33"/>
    </location>
</feature>
<keyword evidence="3" id="KW-1185">Reference proteome</keyword>